<dbReference type="Proteomes" id="UP000582659">
    <property type="component" value="Unassembled WGS sequence"/>
</dbReference>
<dbReference type="SMR" id="A0A1I7SFK4"/>
<protein>
    <submittedName>
        <fullName evidence="3">(pine wood nematode) hypothetical protein</fullName>
    </submittedName>
    <submittedName>
        <fullName evidence="6">SCP domain-containing protein</fullName>
    </submittedName>
</protein>
<evidence type="ECO:0000313" key="3">
    <source>
        <dbReference type="EMBL" id="CAD5223138.1"/>
    </source>
</evidence>
<dbReference type="Proteomes" id="UP000095284">
    <property type="component" value="Unplaced"/>
</dbReference>
<reference evidence="3" key="2">
    <citation type="submission" date="2020-09" db="EMBL/GenBank/DDBJ databases">
        <authorList>
            <person name="Kikuchi T."/>
        </authorList>
    </citation>
    <scope>NUCLEOTIDE SEQUENCE</scope>
    <source>
        <strain evidence="3">Ka4C1</strain>
    </source>
</reference>
<dbReference type="InterPro" id="IPR014044">
    <property type="entry name" value="CAP_dom"/>
</dbReference>
<organism evidence="4 6">
    <name type="scientific">Bursaphelenchus xylophilus</name>
    <name type="common">Pinewood nematode worm</name>
    <name type="synonym">Aphelenchoides xylophilus</name>
    <dbReference type="NCBI Taxonomy" id="6326"/>
    <lineage>
        <taxon>Eukaryota</taxon>
        <taxon>Metazoa</taxon>
        <taxon>Ecdysozoa</taxon>
        <taxon>Nematoda</taxon>
        <taxon>Chromadorea</taxon>
        <taxon>Rhabditida</taxon>
        <taxon>Tylenchina</taxon>
        <taxon>Tylenchomorpha</taxon>
        <taxon>Aphelenchoidea</taxon>
        <taxon>Aphelenchoididae</taxon>
        <taxon>Bursaphelenchus</taxon>
    </lineage>
</organism>
<dbReference type="EMBL" id="CAJFDI010000003">
    <property type="protein sequence ID" value="CAD5223138.1"/>
    <property type="molecule type" value="Genomic_DNA"/>
</dbReference>
<sequence>MSELQLLLLLSTLASAAAFTLNAKDSEPVISHSGPTNALYGHEKFFDEPLDHEQRVKRDVMYGYGYNNQYNNNGWPNLLLSAEPPTEYHKGWLTGEHNRYRRMVPATDMRMIYWSEELARSAQRHADRCDFRHSRDRVNVGENIWAAPYSNYSDAVLRWFDEVNNPRCGCSQGYKHCCGHYIQLVWARTTLVGCGYARCRDVWGVLGRGHSNVFVCHYNPQGNTVFINGYGQLVAAPAFTWAYNDNQRCSQCPPEAPACHEGLCYMPENYRGNQTTVAKSNADVDAKSGQWNNNRLA</sequence>
<reference evidence="6" key="1">
    <citation type="submission" date="2016-11" db="UniProtKB">
        <authorList>
            <consortium name="WormBaseParasite"/>
        </authorList>
    </citation>
    <scope>IDENTIFICATION</scope>
</reference>
<gene>
    <name evidence="3" type="ORF">BXYJ_LOCUS7829</name>
</gene>
<dbReference type="SUPFAM" id="SSF55797">
    <property type="entry name" value="PR-1-like"/>
    <property type="match status" value="1"/>
</dbReference>
<accession>A0A1I7SFK4</accession>
<dbReference type="WBParaSite" id="BXY_1181600.1">
    <property type="protein sequence ID" value="BXY_1181600.1"/>
    <property type="gene ID" value="BXY_1181600"/>
</dbReference>
<dbReference type="Pfam" id="PF00188">
    <property type="entry name" value="CAP"/>
    <property type="match status" value="1"/>
</dbReference>
<name>A0A1I7SFK4_BURXY</name>
<dbReference type="AlphaFoldDB" id="A0A1I7SFK4"/>
<dbReference type="EMBL" id="CAJFCV020000003">
    <property type="protein sequence ID" value="CAG9111767.1"/>
    <property type="molecule type" value="Genomic_DNA"/>
</dbReference>
<feature type="signal peptide" evidence="1">
    <location>
        <begin position="1"/>
        <end position="18"/>
    </location>
</feature>
<dbReference type="SMART" id="SM00198">
    <property type="entry name" value="SCP"/>
    <property type="match status" value="1"/>
</dbReference>
<proteinExistence type="predicted"/>
<dbReference type="InterPro" id="IPR001283">
    <property type="entry name" value="CRISP-related"/>
</dbReference>
<dbReference type="eggNOG" id="KOG3017">
    <property type="taxonomic scope" value="Eukaryota"/>
</dbReference>
<feature type="chain" id="PRO_5035359997" evidence="1">
    <location>
        <begin position="19"/>
        <end position="297"/>
    </location>
</feature>
<dbReference type="Proteomes" id="UP000659654">
    <property type="component" value="Unassembled WGS sequence"/>
</dbReference>
<evidence type="ECO:0000313" key="5">
    <source>
        <dbReference type="Proteomes" id="UP000659654"/>
    </source>
</evidence>
<feature type="domain" description="SCP" evidence="2">
    <location>
        <begin position="87"/>
        <end position="226"/>
    </location>
</feature>
<evidence type="ECO:0000256" key="1">
    <source>
        <dbReference type="SAM" id="SignalP"/>
    </source>
</evidence>
<dbReference type="CDD" id="cd05380">
    <property type="entry name" value="CAP_euk"/>
    <property type="match status" value="1"/>
</dbReference>
<dbReference type="Gene3D" id="3.40.33.10">
    <property type="entry name" value="CAP"/>
    <property type="match status" value="1"/>
</dbReference>
<dbReference type="PRINTS" id="PR00837">
    <property type="entry name" value="V5TPXLIKE"/>
</dbReference>
<dbReference type="OrthoDB" id="43654at2759"/>
<evidence type="ECO:0000313" key="4">
    <source>
        <dbReference type="Proteomes" id="UP000095284"/>
    </source>
</evidence>
<evidence type="ECO:0000259" key="2">
    <source>
        <dbReference type="SMART" id="SM00198"/>
    </source>
</evidence>
<keyword evidence="1" id="KW-0732">Signal</keyword>
<evidence type="ECO:0000313" key="6">
    <source>
        <dbReference type="WBParaSite" id="BXY_1181600.1"/>
    </source>
</evidence>
<dbReference type="PANTHER" id="PTHR10334">
    <property type="entry name" value="CYSTEINE-RICH SECRETORY PROTEIN-RELATED"/>
    <property type="match status" value="1"/>
</dbReference>
<dbReference type="InterPro" id="IPR035940">
    <property type="entry name" value="CAP_sf"/>
</dbReference>
<keyword evidence="5" id="KW-1185">Reference proteome</keyword>